<sequence length="184" mass="20949">MLTVHTSYSSDLLFLANQITVDNFVNTYSGVLNKIVSRTGKVSSSSYNRWRNVNPTIASLLHWVLTGSPFAMGNPHVVNLDYTAGGNNHTNLHFTNEESHEIVETARSLFTYPEVQRAGFRVYSKKIIATKNNFTYVISLRWTFHEIHDSVVVEVRSFNQVLQLYQEDEDELAAKFQELGFGNL</sequence>
<evidence type="ECO:0000313" key="2">
    <source>
        <dbReference type="Proteomes" id="UP000076078"/>
    </source>
</evidence>
<reference evidence="1 2" key="1">
    <citation type="submission" date="2015-12" db="EMBL/GenBank/DDBJ databases">
        <title>Dictyostelia acquired genes for synthesis and detection of signals that induce cell-type specialization by lateral gene transfer from prokaryotes.</title>
        <authorList>
            <person name="Gloeckner G."/>
            <person name="Schaap P."/>
        </authorList>
    </citation>
    <scope>NUCLEOTIDE SEQUENCE [LARGE SCALE GENOMIC DNA]</scope>
    <source>
        <strain evidence="1 2">TK</strain>
    </source>
</reference>
<dbReference type="AlphaFoldDB" id="A0A151Z3M3"/>
<protein>
    <submittedName>
        <fullName evidence="1">Uncharacterized protein</fullName>
    </submittedName>
</protein>
<dbReference type="InParanoid" id="A0A151Z3M3"/>
<gene>
    <name evidence="1" type="ORF">DLAC_11289</name>
</gene>
<proteinExistence type="predicted"/>
<comment type="caution">
    <text evidence="1">The sequence shown here is derived from an EMBL/GenBank/DDBJ whole genome shotgun (WGS) entry which is preliminary data.</text>
</comment>
<dbReference type="Proteomes" id="UP000076078">
    <property type="component" value="Unassembled WGS sequence"/>
</dbReference>
<organism evidence="1 2">
    <name type="scientific">Tieghemostelium lacteum</name>
    <name type="common">Slime mold</name>
    <name type="synonym">Dictyostelium lacteum</name>
    <dbReference type="NCBI Taxonomy" id="361077"/>
    <lineage>
        <taxon>Eukaryota</taxon>
        <taxon>Amoebozoa</taxon>
        <taxon>Evosea</taxon>
        <taxon>Eumycetozoa</taxon>
        <taxon>Dictyostelia</taxon>
        <taxon>Dictyosteliales</taxon>
        <taxon>Raperosteliaceae</taxon>
        <taxon>Tieghemostelium</taxon>
    </lineage>
</organism>
<keyword evidence="2" id="KW-1185">Reference proteome</keyword>
<dbReference type="EMBL" id="LODT01000051">
    <property type="protein sequence ID" value="KYQ88560.1"/>
    <property type="molecule type" value="Genomic_DNA"/>
</dbReference>
<accession>A0A151Z3M3</accession>
<name>A0A151Z3M3_TIELA</name>
<evidence type="ECO:0000313" key="1">
    <source>
        <dbReference type="EMBL" id="KYQ88560.1"/>
    </source>
</evidence>